<name>A0ABT6RPY3_9ACTN</name>
<dbReference type="Proteomes" id="UP001224661">
    <property type="component" value="Unassembled WGS sequence"/>
</dbReference>
<protein>
    <submittedName>
        <fullName evidence="2">GNAT family protein</fullName>
        <ecNumber evidence="2">2.-.-.-</ecNumber>
    </submittedName>
</protein>
<dbReference type="PROSITE" id="PS51186">
    <property type="entry name" value="GNAT"/>
    <property type="match status" value="1"/>
</dbReference>
<keyword evidence="2" id="KW-0808">Transferase</keyword>
<dbReference type="InterPro" id="IPR000182">
    <property type="entry name" value="GNAT_dom"/>
</dbReference>
<organism evidence="2 3">
    <name type="scientific">Streptomyces solicavernae</name>
    <dbReference type="NCBI Taxonomy" id="3043614"/>
    <lineage>
        <taxon>Bacteria</taxon>
        <taxon>Bacillati</taxon>
        <taxon>Actinomycetota</taxon>
        <taxon>Actinomycetes</taxon>
        <taxon>Kitasatosporales</taxon>
        <taxon>Streptomycetaceae</taxon>
        <taxon>Streptomyces</taxon>
    </lineage>
</organism>
<dbReference type="EC" id="2.-.-.-" evidence="2"/>
<gene>
    <name evidence="2" type="ORF">QIS99_09740</name>
</gene>
<accession>A0ABT6RPY3</accession>
<dbReference type="Gene3D" id="3.40.630.30">
    <property type="match status" value="1"/>
</dbReference>
<comment type="caution">
    <text evidence="2">The sequence shown here is derived from an EMBL/GenBank/DDBJ whole genome shotgun (WGS) entry which is preliminary data.</text>
</comment>
<dbReference type="CDD" id="cd04301">
    <property type="entry name" value="NAT_SF"/>
    <property type="match status" value="1"/>
</dbReference>
<dbReference type="InterPro" id="IPR016181">
    <property type="entry name" value="Acyl_CoA_acyltransferase"/>
</dbReference>
<dbReference type="EMBL" id="JASCIR010000006">
    <property type="protein sequence ID" value="MDI3386493.1"/>
    <property type="molecule type" value="Genomic_DNA"/>
</dbReference>
<dbReference type="GO" id="GO:0016740">
    <property type="term" value="F:transferase activity"/>
    <property type="evidence" value="ECO:0007669"/>
    <property type="project" value="UniProtKB-KW"/>
</dbReference>
<keyword evidence="3" id="KW-1185">Reference proteome</keyword>
<feature type="domain" description="N-acetyltransferase" evidence="1">
    <location>
        <begin position="38"/>
        <end position="180"/>
    </location>
</feature>
<dbReference type="PANTHER" id="PTHR43441">
    <property type="entry name" value="RIBOSOMAL-PROTEIN-SERINE ACETYLTRANSFERASE"/>
    <property type="match status" value="1"/>
</dbReference>
<reference evidence="2 3" key="1">
    <citation type="submission" date="2023-05" db="EMBL/GenBank/DDBJ databases">
        <title>Draft genome sequence of Streptomyces sp. B-S-A8 isolated from a cave soil in Thailand.</title>
        <authorList>
            <person name="Chamroensaksri N."/>
            <person name="Muangham S."/>
        </authorList>
    </citation>
    <scope>NUCLEOTIDE SEQUENCE [LARGE SCALE GENOMIC DNA]</scope>
    <source>
        <strain evidence="2 3">B-S-A8</strain>
    </source>
</reference>
<evidence type="ECO:0000259" key="1">
    <source>
        <dbReference type="PROSITE" id="PS51186"/>
    </source>
</evidence>
<proteinExistence type="predicted"/>
<evidence type="ECO:0000313" key="2">
    <source>
        <dbReference type="EMBL" id="MDI3386493.1"/>
    </source>
</evidence>
<dbReference type="SUPFAM" id="SSF55729">
    <property type="entry name" value="Acyl-CoA N-acyltransferases (Nat)"/>
    <property type="match status" value="1"/>
</dbReference>
<evidence type="ECO:0000313" key="3">
    <source>
        <dbReference type="Proteomes" id="UP001224661"/>
    </source>
</evidence>
<dbReference type="PANTHER" id="PTHR43441:SF10">
    <property type="entry name" value="ACETYLTRANSFERASE"/>
    <property type="match status" value="1"/>
</dbReference>
<dbReference type="Pfam" id="PF13302">
    <property type="entry name" value="Acetyltransf_3"/>
    <property type="match status" value="1"/>
</dbReference>
<sequence>MIFRLNRTELHAEGLRLRPWDPASDSDVSAYLLGVTDPEFRRFNNPLRHVDDLDAARLALRERARQWETGAEGGLCVTGADDGTVLGHVSLKSLYWPNRSAAVGYWVLPEARGRGVASRALTLVTDWAFTLGVHRIALDHAVTNTASCRVAERCGFAHEGTLRDSHRNADGTYQDAHLHGRVRGEGAAAGQA</sequence>
<dbReference type="InterPro" id="IPR051908">
    <property type="entry name" value="Ribosomal_N-acetyltransferase"/>
</dbReference>
<dbReference type="RefSeq" id="WP_282512441.1">
    <property type="nucleotide sequence ID" value="NZ_JASCIR010000006.1"/>
</dbReference>